<dbReference type="Proteomes" id="UP000593713">
    <property type="component" value="Segment"/>
</dbReference>
<dbReference type="GeneID" id="65130699"/>
<dbReference type="RefSeq" id="YP_010112234.1">
    <property type="nucleotide sequence ID" value="NC_055889.1"/>
</dbReference>
<name>A0A7M1RSL8_9CAUD</name>
<protein>
    <submittedName>
        <fullName evidence="1">Uncharacterized protein</fullName>
    </submittedName>
</protein>
<organism evidence="1 2">
    <name type="scientific">uncultured phage cr53_1</name>
    <dbReference type="NCBI Taxonomy" id="2772080"/>
    <lineage>
        <taxon>Viruses</taxon>
        <taxon>Duplodnaviria</taxon>
        <taxon>Heunggongvirae</taxon>
        <taxon>Uroviricota</taxon>
        <taxon>Caudoviricetes</taxon>
        <taxon>Crassvirales</taxon>
        <taxon>Suoliviridae</taxon>
        <taxon>Loutivirinae</taxon>
        <taxon>Blohavirus</taxon>
        <taxon>Blohavirus americanus</taxon>
    </lineage>
</organism>
<sequence>MKSITSIYLLGDKNKGKIGRIKEISNEITFYWNKIKEENVIPKEAKRNYDLKELLQKIKTLSEERILLKLYMQCINMGYKKFTELPKDNNYLNIFTLCEKTEQLFHLSKIKTLDPKLKRSKGKKNLDKTEELTSAYIAGLKNKLQLEINKINKDITDFNEKAELNIEAPALALAA</sequence>
<evidence type="ECO:0000313" key="2">
    <source>
        <dbReference type="Proteomes" id="UP000593713"/>
    </source>
</evidence>
<proteinExistence type="predicted"/>
<dbReference type="KEGG" id="vg:65130699"/>
<keyword evidence="2" id="KW-1185">Reference proteome</keyword>
<dbReference type="EMBL" id="MT774396">
    <property type="protein sequence ID" value="QOR56782.1"/>
    <property type="molecule type" value="Genomic_DNA"/>
</dbReference>
<evidence type="ECO:0000313" key="1">
    <source>
        <dbReference type="EMBL" id="QOR56782.1"/>
    </source>
</evidence>
<reference evidence="1 2" key="1">
    <citation type="submission" date="2020-07" db="EMBL/GenBank/DDBJ databases">
        <title>Taxonomic proposal: Crassvirales, a new order of highly abundant and diverse bacterial viruses.</title>
        <authorList>
            <person name="Shkoporov A.N."/>
            <person name="Stockdale S.R."/>
            <person name="Guerin E."/>
            <person name="Ross R.P."/>
            <person name="Hill C."/>
        </authorList>
    </citation>
    <scope>NUCLEOTIDE SEQUENCE [LARGE SCALE GENOMIC DNA]</scope>
</reference>
<accession>A0A7M1RSL8</accession>